<comment type="caution">
    <text evidence="2">The sequence shown here is derived from an EMBL/GenBank/DDBJ whole genome shotgun (WGS) entry which is preliminary data.</text>
</comment>
<dbReference type="EMBL" id="JAZDWU010000001">
    <property type="protein sequence ID" value="KAL0014021.1"/>
    <property type="molecule type" value="Genomic_DNA"/>
</dbReference>
<keyword evidence="3" id="KW-1185">Reference proteome</keyword>
<evidence type="ECO:0000313" key="2">
    <source>
        <dbReference type="EMBL" id="KAL0014021.1"/>
    </source>
</evidence>
<dbReference type="AlphaFoldDB" id="A0AAW2DUC2"/>
<proteinExistence type="predicted"/>
<feature type="compositionally biased region" description="Polar residues" evidence="1">
    <location>
        <begin position="1"/>
        <end position="15"/>
    </location>
</feature>
<organism evidence="2 3">
    <name type="scientific">Lithocarpus litseifolius</name>
    <dbReference type="NCBI Taxonomy" id="425828"/>
    <lineage>
        <taxon>Eukaryota</taxon>
        <taxon>Viridiplantae</taxon>
        <taxon>Streptophyta</taxon>
        <taxon>Embryophyta</taxon>
        <taxon>Tracheophyta</taxon>
        <taxon>Spermatophyta</taxon>
        <taxon>Magnoliopsida</taxon>
        <taxon>eudicotyledons</taxon>
        <taxon>Gunneridae</taxon>
        <taxon>Pentapetalae</taxon>
        <taxon>rosids</taxon>
        <taxon>fabids</taxon>
        <taxon>Fagales</taxon>
        <taxon>Fagaceae</taxon>
        <taxon>Lithocarpus</taxon>
    </lineage>
</organism>
<dbReference type="Proteomes" id="UP001459277">
    <property type="component" value="Unassembled WGS sequence"/>
</dbReference>
<protein>
    <submittedName>
        <fullName evidence="2">Uncharacterized protein</fullName>
    </submittedName>
</protein>
<name>A0AAW2DUC2_9ROSI</name>
<evidence type="ECO:0000256" key="1">
    <source>
        <dbReference type="SAM" id="MobiDB-lite"/>
    </source>
</evidence>
<gene>
    <name evidence="2" type="ORF">SO802_001090</name>
</gene>
<sequence>MCNENRQGRATTEASNAAIPSFRHARRYSPPRPYGRRGSVSPVDRPQCRAGEAPIVVFSNACSNGRHGPELKERLHQLIAEEQMLAWIGDSCAKDTRESLGVVVTVPRVISEAEDAMSMPRRPTLGWQPEEVSLDHVSGTLPEEVAL</sequence>
<accession>A0AAW2DUC2</accession>
<feature type="region of interest" description="Disordered" evidence="1">
    <location>
        <begin position="1"/>
        <end position="47"/>
    </location>
</feature>
<reference evidence="2 3" key="1">
    <citation type="submission" date="2024-01" db="EMBL/GenBank/DDBJ databases">
        <title>A telomere-to-telomere, gap-free genome of sweet tea (Lithocarpus litseifolius).</title>
        <authorList>
            <person name="Zhou J."/>
        </authorList>
    </citation>
    <scope>NUCLEOTIDE SEQUENCE [LARGE SCALE GENOMIC DNA]</scope>
    <source>
        <strain evidence="2">Zhou-2022a</strain>
        <tissue evidence="2">Leaf</tissue>
    </source>
</reference>
<evidence type="ECO:0000313" key="3">
    <source>
        <dbReference type="Proteomes" id="UP001459277"/>
    </source>
</evidence>